<dbReference type="PANTHER" id="PTHR43352:SF1">
    <property type="entry name" value="ANTHRANILATE--COA LIGASE"/>
    <property type="match status" value="1"/>
</dbReference>
<evidence type="ECO:0008006" key="6">
    <source>
        <dbReference type="Google" id="ProtNLM"/>
    </source>
</evidence>
<protein>
    <recommendedName>
        <fullName evidence="6">Acyl-CoA synthase</fullName>
    </recommendedName>
</protein>
<dbReference type="Gene3D" id="3.30.300.30">
    <property type="match status" value="1"/>
</dbReference>
<dbReference type="RefSeq" id="WP_344678500.1">
    <property type="nucleotide sequence ID" value="NZ_BAAAUX010000006.1"/>
</dbReference>
<evidence type="ECO:0000313" key="4">
    <source>
        <dbReference type="EMBL" id="GAA2780564.1"/>
    </source>
</evidence>
<comment type="caution">
    <text evidence="4">The sequence shown here is derived from an EMBL/GenBank/DDBJ whole genome shotgun (WGS) entry which is preliminary data.</text>
</comment>
<dbReference type="Proteomes" id="UP001500979">
    <property type="component" value="Unassembled WGS sequence"/>
</dbReference>
<dbReference type="InterPro" id="IPR042099">
    <property type="entry name" value="ANL_N_sf"/>
</dbReference>
<keyword evidence="1" id="KW-0436">Ligase</keyword>
<keyword evidence="5" id="KW-1185">Reference proteome</keyword>
<dbReference type="PROSITE" id="PS00455">
    <property type="entry name" value="AMP_BINDING"/>
    <property type="match status" value="1"/>
</dbReference>
<name>A0ABN3V6E7_9PSEU</name>
<gene>
    <name evidence="4" type="ORF">GCM10010470_12950</name>
</gene>
<proteinExistence type="predicted"/>
<reference evidence="4 5" key="1">
    <citation type="journal article" date="2019" name="Int. J. Syst. Evol. Microbiol.">
        <title>The Global Catalogue of Microorganisms (GCM) 10K type strain sequencing project: providing services to taxonomists for standard genome sequencing and annotation.</title>
        <authorList>
            <consortium name="The Broad Institute Genomics Platform"/>
            <consortium name="The Broad Institute Genome Sequencing Center for Infectious Disease"/>
            <person name="Wu L."/>
            <person name="Ma J."/>
        </authorList>
    </citation>
    <scope>NUCLEOTIDE SEQUENCE [LARGE SCALE GENOMIC DNA]</scope>
    <source>
        <strain evidence="4 5">JCM 9383</strain>
    </source>
</reference>
<dbReference type="PANTHER" id="PTHR43352">
    <property type="entry name" value="ACETYL-COA SYNTHETASE"/>
    <property type="match status" value="1"/>
</dbReference>
<organism evidence="4 5">
    <name type="scientific">Saccharopolyspora taberi</name>
    <dbReference type="NCBI Taxonomy" id="60895"/>
    <lineage>
        <taxon>Bacteria</taxon>
        <taxon>Bacillati</taxon>
        <taxon>Actinomycetota</taxon>
        <taxon>Actinomycetes</taxon>
        <taxon>Pseudonocardiales</taxon>
        <taxon>Pseudonocardiaceae</taxon>
        <taxon>Saccharopolyspora</taxon>
    </lineage>
</organism>
<dbReference type="SUPFAM" id="SSF56801">
    <property type="entry name" value="Acetyl-CoA synthetase-like"/>
    <property type="match status" value="1"/>
</dbReference>
<dbReference type="EMBL" id="BAAAUX010000006">
    <property type="protein sequence ID" value="GAA2780564.1"/>
    <property type="molecule type" value="Genomic_DNA"/>
</dbReference>
<accession>A0ABN3V6E7</accession>
<dbReference type="InterPro" id="IPR025110">
    <property type="entry name" value="AMP-bd_C"/>
</dbReference>
<evidence type="ECO:0000313" key="5">
    <source>
        <dbReference type="Proteomes" id="UP001500979"/>
    </source>
</evidence>
<dbReference type="Pfam" id="PF00501">
    <property type="entry name" value="AMP-binding"/>
    <property type="match status" value="1"/>
</dbReference>
<dbReference type="Gene3D" id="3.40.50.12780">
    <property type="entry name" value="N-terminal domain of ligase-like"/>
    <property type="match status" value="1"/>
</dbReference>
<evidence type="ECO:0000259" key="2">
    <source>
        <dbReference type="Pfam" id="PF00501"/>
    </source>
</evidence>
<dbReference type="Pfam" id="PF13193">
    <property type="entry name" value="AMP-binding_C"/>
    <property type="match status" value="1"/>
</dbReference>
<dbReference type="InterPro" id="IPR045851">
    <property type="entry name" value="AMP-bd_C_sf"/>
</dbReference>
<feature type="domain" description="AMP-dependent synthetase/ligase" evidence="2">
    <location>
        <begin position="15"/>
        <end position="350"/>
    </location>
</feature>
<evidence type="ECO:0000259" key="3">
    <source>
        <dbReference type="Pfam" id="PF13193"/>
    </source>
</evidence>
<dbReference type="InterPro" id="IPR000873">
    <property type="entry name" value="AMP-dep_synth/lig_dom"/>
</dbReference>
<evidence type="ECO:0000256" key="1">
    <source>
        <dbReference type="ARBA" id="ARBA00022598"/>
    </source>
</evidence>
<sequence length="496" mass="52725">MNFVASALRQVDEHGWRDRPAFHAGGSWWTHGEVHDLAAGLAGELAARSVSAGQRVVVAQRDGIGLVATFLAVARLGATAVLANPLLTAPEHGHIAADSGAVLAVADEDVVAHFPGIGVDAGEVLDGARTREPLPPKDVPPDEPLYIQYTSGTTGTPKGVVHAHEDPVLYHRLVGEGVFHVGPDDVHLSLSKLYFAYGFGNALAFPLMSGSSAVLIPERPTPEDIRAAVERHRVTLLYAVPSAYAKLVRQGNPEEFRSIRAAVSAGEPLTPELGERAGALLSAPVLDQLGCTEVGHAFCANTVTHNTPGSLGVAVPGYELEVRDENGEDVGPGGEGELWVRGPTLLRGYLNRPEATAEVLVDGWFNTRDRVTTDEGGHVWYLGRTDDLEMVGGITVSPVEIEMILSRHGGIAECAVMSVPDEDGASKLRAFVVPKADQDLGVLEEELISAARAELAPYKVPRSVTVLAEGLPRTDNGKLSRTELRDRVLRGPLLPN</sequence>
<dbReference type="InterPro" id="IPR020845">
    <property type="entry name" value="AMP-binding_CS"/>
</dbReference>
<feature type="domain" description="AMP-binding enzyme C-terminal" evidence="3">
    <location>
        <begin position="400"/>
        <end position="478"/>
    </location>
</feature>